<feature type="compositionally biased region" description="Basic and acidic residues" evidence="1">
    <location>
        <begin position="180"/>
        <end position="191"/>
    </location>
</feature>
<evidence type="ECO:0000256" key="2">
    <source>
        <dbReference type="SAM" id="Phobius"/>
    </source>
</evidence>
<sequence>MATNGTVLRFRALYAATVPWLVTLSILLQLAAPFVATPTKASKSGTDSKAANAAYRSYHFVLLVKSNGSNRTDHDSATSNVSEELVIMPTDADLLEQSDGGAIELKPQPLPSHITSAFVKQYHSNRASSRKRSQAAASSPTSVTKLVENARTDASLVEPSILLHKASREAAKKQRYPKKVSVETMDKTKRPTDKAIRQLDSTKLDASLRHLSLADIDLAPYELVATSKGLNGQPRTVRKTPAAGEVQQPRYEVIGTFRDAHVLSRARARRQSDKDQEDESSETMDR</sequence>
<organism evidence="3 4">
    <name type="scientific">Anopheles farauti</name>
    <dbReference type="NCBI Taxonomy" id="69004"/>
    <lineage>
        <taxon>Eukaryota</taxon>
        <taxon>Metazoa</taxon>
        <taxon>Ecdysozoa</taxon>
        <taxon>Arthropoda</taxon>
        <taxon>Hexapoda</taxon>
        <taxon>Insecta</taxon>
        <taxon>Pterygota</taxon>
        <taxon>Neoptera</taxon>
        <taxon>Endopterygota</taxon>
        <taxon>Diptera</taxon>
        <taxon>Nematocera</taxon>
        <taxon>Culicoidea</taxon>
        <taxon>Culicidae</taxon>
        <taxon>Anophelinae</taxon>
        <taxon>Anopheles</taxon>
    </lineage>
</organism>
<reference evidence="3" key="2">
    <citation type="submission" date="2020-05" db="UniProtKB">
        <authorList>
            <consortium name="EnsemblMetazoa"/>
        </authorList>
    </citation>
    <scope>IDENTIFICATION</scope>
    <source>
        <strain evidence="3">FAR1</strain>
    </source>
</reference>
<dbReference type="EnsemblMetazoa" id="AFAF001696-RA">
    <property type="protein sequence ID" value="AFAF001696-PA"/>
    <property type="gene ID" value="AFAF001696"/>
</dbReference>
<feature type="compositionally biased region" description="Acidic residues" evidence="1">
    <location>
        <begin position="275"/>
        <end position="286"/>
    </location>
</feature>
<feature type="region of interest" description="Disordered" evidence="1">
    <location>
        <begin position="168"/>
        <end position="191"/>
    </location>
</feature>
<accession>A0A182Q2C1</accession>
<dbReference type="Proteomes" id="UP000075886">
    <property type="component" value="Unassembled WGS sequence"/>
</dbReference>
<dbReference type="EMBL" id="AXCN02000230">
    <property type="status" value="NOT_ANNOTATED_CDS"/>
    <property type="molecule type" value="Genomic_DNA"/>
</dbReference>
<keyword evidence="2" id="KW-0812">Transmembrane</keyword>
<keyword evidence="4" id="KW-1185">Reference proteome</keyword>
<dbReference type="AlphaFoldDB" id="A0A182Q2C1"/>
<evidence type="ECO:0000313" key="4">
    <source>
        <dbReference type="Proteomes" id="UP000075886"/>
    </source>
</evidence>
<reference evidence="4" key="1">
    <citation type="submission" date="2014-01" db="EMBL/GenBank/DDBJ databases">
        <title>The Genome Sequence of Anopheles farauti FAR1 (V2).</title>
        <authorList>
            <consortium name="The Broad Institute Genomics Platform"/>
            <person name="Neafsey D.E."/>
            <person name="Besansky N."/>
            <person name="Howell P."/>
            <person name="Walton C."/>
            <person name="Young S.K."/>
            <person name="Zeng Q."/>
            <person name="Gargeya S."/>
            <person name="Fitzgerald M."/>
            <person name="Haas B."/>
            <person name="Abouelleil A."/>
            <person name="Allen A.W."/>
            <person name="Alvarado L."/>
            <person name="Arachchi H.M."/>
            <person name="Berlin A.M."/>
            <person name="Chapman S.B."/>
            <person name="Gainer-Dewar J."/>
            <person name="Goldberg J."/>
            <person name="Griggs A."/>
            <person name="Gujja S."/>
            <person name="Hansen M."/>
            <person name="Howarth C."/>
            <person name="Imamovic A."/>
            <person name="Ireland A."/>
            <person name="Larimer J."/>
            <person name="McCowan C."/>
            <person name="Murphy C."/>
            <person name="Pearson M."/>
            <person name="Poon T.W."/>
            <person name="Priest M."/>
            <person name="Roberts A."/>
            <person name="Saif S."/>
            <person name="Shea T."/>
            <person name="Sisk P."/>
            <person name="Sykes S."/>
            <person name="Wortman J."/>
            <person name="Nusbaum C."/>
            <person name="Birren B."/>
        </authorList>
    </citation>
    <scope>NUCLEOTIDE SEQUENCE [LARGE SCALE GENOMIC DNA]</scope>
    <source>
        <strain evidence="4">FAR1</strain>
    </source>
</reference>
<protein>
    <submittedName>
        <fullName evidence="3">Uncharacterized protein</fullName>
    </submittedName>
</protein>
<keyword evidence="2" id="KW-1133">Transmembrane helix</keyword>
<name>A0A182Q2C1_9DIPT</name>
<evidence type="ECO:0000313" key="3">
    <source>
        <dbReference type="EnsemblMetazoa" id="AFAF001696-PA"/>
    </source>
</evidence>
<dbReference type="VEuPathDB" id="VectorBase:AFAF001696"/>
<feature type="transmembrane region" description="Helical" evidence="2">
    <location>
        <begin position="12"/>
        <end position="36"/>
    </location>
</feature>
<feature type="region of interest" description="Disordered" evidence="1">
    <location>
        <begin position="262"/>
        <end position="286"/>
    </location>
</feature>
<keyword evidence="2" id="KW-0472">Membrane</keyword>
<feature type="region of interest" description="Disordered" evidence="1">
    <location>
        <begin position="123"/>
        <end position="144"/>
    </location>
</feature>
<evidence type="ECO:0000256" key="1">
    <source>
        <dbReference type="SAM" id="MobiDB-lite"/>
    </source>
</evidence>
<proteinExistence type="predicted"/>